<organism evidence="1 2">
    <name type="scientific">Salipiger marinus</name>
    <dbReference type="NCBI Taxonomy" id="555512"/>
    <lineage>
        <taxon>Bacteria</taxon>
        <taxon>Pseudomonadati</taxon>
        <taxon>Pseudomonadota</taxon>
        <taxon>Alphaproteobacteria</taxon>
        <taxon>Rhodobacterales</taxon>
        <taxon>Roseobacteraceae</taxon>
        <taxon>Salipiger</taxon>
    </lineage>
</organism>
<dbReference type="EMBL" id="FNEJ01000039">
    <property type="protein sequence ID" value="SDJ51233.1"/>
    <property type="molecule type" value="Genomic_DNA"/>
</dbReference>
<proteinExistence type="predicted"/>
<keyword evidence="2" id="KW-1185">Reference proteome</keyword>
<evidence type="ECO:0000313" key="2">
    <source>
        <dbReference type="Proteomes" id="UP000199093"/>
    </source>
</evidence>
<dbReference type="InterPro" id="IPR011664">
    <property type="entry name" value="Abi_system_AbiD/AbiF-like"/>
</dbReference>
<accession>A0A1G8UBV2</accession>
<protein>
    <submittedName>
        <fullName evidence="1">Abortive infection bacteriophage resistance protein</fullName>
    </submittedName>
</protein>
<dbReference type="OrthoDB" id="5363652at2"/>
<gene>
    <name evidence="1" type="ORF">SAMN04487993_10393</name>
</gene>
<dbReference type="AlphaFoldDB" id="A0A1G8UBV2"/>
<dbReference type="Pfam" id="PF07751">
    <property type="entry name" value="Abi_2"/>
    <property type="match status" value="1"/>
</dbReference>
<evidence type="ECO:0000313" key="1">
    <source>
        <dbReference type="EMBL" id="SDJ51233.1"/>
    </source>
</evidence>
<dbReference type="Proteomes" id="UP000199093">
    <property type="component" value="Unassembled WGS sequence"/>
</dbReference>
<reference evidence="1 2" key="1">
    <citation type="submission" date="2016-10" db="EMBL/GenBank/DDBJ databases">
        <authorList>
            <person name="de Groot N.N."/>
        </authorList>
    </citation>
    <scope>NUCLEOTIDE SEQUENCE [LARGE SCALE GENOMIC DNA]</scope>
    <source>
        <strain evidence="1 2">DSM 26424</strain>
    </source>
</reference>
<dbReference type="STRING" id="555512.SAMN04487993_10393"/>
<sequence length="286" mass="32395">MTLPPFTKPHASATDRVLHLKAKGLAIPRPKVAARKIEMVGYERLRIYFLSRRDHTLLGKPFLPGTSYNHILKIYECDAKLRAVCFSVVGQFEVLLRNRISEELSARFGSHPYFDPKAFKTKELHLEALQKLTSVYNSSKDKRAKHYKDNYSNPPLPAIWTLKEFLTFGATSRLLKALDGPLVKAVAADFGVPTDQMLENWVEALVDLRNVCAHHDRLFNRTFQKQPQRYQNAGVPAAGVPNNKLRALILCLDHMMTARGASVQLDAVVKKILTKYPEVRLAEVGY</sequence>
<name>A0A1G8UBV2_9RHOB</name>